<organism evidence="1 2">
    <name type="scientific">Meloidogyne enterolobii</name>
    <name type="common">Root-knot nematode worm</name>
    <name type="synonym">Meloidogyne mayaguensis</name>
    <dbReference type="NCBI Taxonomy" id="390850"/>
    <lineage>
        <taxon>Eukaryota</taxon>
        <taxon>Metazoa</taxon>
        <taxon>Ecdysozoa</taxon>
        <taxon>Nematoda</taxon>
        <taxon>Chromadorea</taxon>
        <taxon>Rhabditida</taxon>
        <taxon>Tylenchina</taxon>
        <taxon>Tylenchomorpha</taxon>
        <taxon>Tylenchoidea</taxon>
        <taxon>Meloidogynidae</taxon>
        <taxon>Meloidogyninae</taxon>
        <taxon>Meloidogyne</taxon>
    </lineage>
</organism>
<reference evidence="1" key="1">
    <citation type="submission" date="2023-11" db="EMBL/GenBank/DDBJ databases">
        <authorList>
            <person name="Poullet M."/>
        </authorList>
    </citation>
    <scope>NUCLEOTIDE SEQUENCE</scope>
    <source>
        <strain evidence="1">E1834</strain>
    </source>
</reference>
<evidence type="ECO:0000313" key="1">
    <source>
        <dbReference type="EMBL" id="CAK5051900.1"/>
    </source>
</evidence>
<comment type="caution">
    <text evidence="1">The sequence shown here is derived from an EMBL/GenBank/DDBJ whole genome shotgun (WGS) entry which is preliminary data.</text>
</comment>
<sequence>MRGNYFLFFSMGCTINKVFRLFCVCLFVFLFFLVIPPFTSLIYFSLSTLLVSILYSYF</sequence>
<proteinExistence type="predicted"/>
<protein>
    <submittedName>
        <fullName evidence="1">Uncharacterized protein</fullName>
    </submittedName>
</protein>
<dbReference type="Proteomes" id="UP001497535">
    <property type="component" value="Unassembled WGS sequence"/>
</dbReference>
<gene>
    <name evidence="1" type="ORF">MENTE1834_LOCUS13736</name>
</gene>
<keyword evidence="2" id="KW-1185">Reference proteome</keyword>
<name>A0ACB0YL76_MELEN</name>
<dbReference type="EMBL" id="CAVMJV010000014">
    <property type="protein sequence ID" value="CAK5051900.1"/>
    <property type="molecule type" value="Genomic_DNA"/>
</dbReference>
<accession>A0ACB0YL76</accession>
<evidence type="ECO:0000313" key="2">
    <source>
        <dbReference type="Proteomes" id="UP001497535"/>
    </source>
</evidence>